<dbReference type="EMBL" id="JACGWN010000012">
    <property type="protein sequence ID" value="KAL0416185.1"/>
    <property type="molecule type" value="Genomic_DNA"/>
</dbReference>
<reference evidence="1" key="1">
    <citation type="submission" date="2020-06" db="EMBL/GenBank/DDBJ databases">
        <authorList>
            <person name="Li T."/>
            <person name="Hu X."/>
            <person name="Zhang T."/>
            <person name="Song X."/>
            <person name="Zhang H."/>
            <person name="Dai N."/>
            <person name="Sheng W."/>
            <person name="Hou X."/>
            <person name="Wei L."/>
        </authorList>
    </citation>
    <scope>NUCLEOTIDE SEQUENCE</scope>
    <source>
        <strain evidence="1">KEN1</strain>
        <tissue evidence="1">Leaf</tissue>
    </source>
</reference>
<name>A0AAW2UFS7_9LAMI</name>
<gene>
    <name evidence="1" type="ORF">Slati_3450400</name>
</gene>
<proteinExistence type="predicted"/>
<reference evidence="1" key="2">
    <citation type="journal article" date="2024" name="Plant">
        <title>Genomic evolution and insights into agronomic trait innovations of Sesamum species.</title>
        <authorList>
            <person name="Miao H."/>
            <person name="Wang L."/>
            <person name="Qu L."/>
            <person name="Liu H."/>
            <person name="Sun Y."/>
            <person name="Le M."/>
            <person name="Wang Q."/>
            <person name="Wei S."/>
            <person name="Zheng Y."/>
            <person name="Lin W."/>
            <person name="Duan Y."/>
            <person name="Cao H."/>
            <person name="Xiong S."/>
            <person name="Wang X."/>
            <person name="Wei L."/>
            <person name="Li C."/>
            <person name="Ma Q."/>
            <person name="Ju M."/>
            <person name="Zhao R."/>
            <person name="Li G."/>
            <person name="Mu C."/>
            <person name="Tian Q."/>
            <person name="Mei H."/>
            <person name="Zhang T."/>
            <person name="Gao T."/>
            <person name="Zhang H."/>
        </authorList>
    </citation>
    <scope>NUCLEOTIDE SEQUENCE</scope>
    <source>
        <strain evidence="1">KEN1</strain>
    </source>
</reference>
<dbReference type="PANTHER" id="PTHR45786:SF66">
    <property type="entry name" value="HOOK MOTIF PROTEIN, PUTATIVE-RELATED"/>
    <property type="match status" value="1"/>
</dbReference>
<organism evidence="1">
    <name type="scientific">Sesamum latifolium</name>
    <dbReference type="NCBI Taxonomy" id="2727402"/>
    <lineage>
        <taxon>Eukaryota</taxon>
        <taxon>Viridiplantae</taxon>
        <taxon>Streptophyta</taxon>
        <taxon>Embryophyta</taxon>
        <taxon>Tracheophyta</taxon>
        <taxon>Spermatophyta</taxon>
        <taxon>Magnoliopsida</taxon>
        <taxon>eudicotyledons</taxon>
        <taxon>Gunneridae</taxon>
        <taxon>Pentapetalae</taxon>
        <taxon>asterids</taxon>
        <taxon>lamiids</taxon>
        <taxon>Lamiales</taxon>
        <taxon>Pedaliaceae</taxon>
        <taxon>Sesamum</taxon>
    </lineage>
</organism>
<sequence length="181" mass="20444">LFSCIFATQKNEVRNQLIILRDGNSVNITFIVEGLKVMLDSVNPYVQVFLNARDALQHDSGLNLHVRILHSRSNRQYIQSTTNEIAALIVGDDTNVAGCHDIIVCKNDGYLKRISETHPSYTPLQCPLLFSYGTDGWIIGIPYNTDSNQSRNGQVSMREFWAFRFQCRESEGTTLLQGAFI</sequence>
<accession>A0AAW2UFS7</accession>
<evidence type="ECO:0000313" key="1">
    <source>
        <dbReference type="EMBL" id="KAL0416185.1"/>
    </source>
</evidence>
<feature type="non-terminal residue" evidence="1">
    <location>
        <position position="1"/>
    </location>
</feature>
<dbReference type="AlphaFoldDB" id="A0AAW2UFS7"/>
<protein>
    <submittedName>
        <fullName evidence="1">Uncharacterized protein</fullName>
    </submittedName>
</protein>
<dbReference type="PANTHER" id="PTHR45786">
    <property type="entry name" value="DNA BINDING PROTEIN-LIKE"/>
    <property type="match status" value="1"/>
</dbReference>
<comment type="caution">
    <text evidence="1">The sequence shown here is derived from an EMBL/GenBank/DDBJ whole genome shotgun (WGS) entry which is preliminary data.</text>
</comment>